<comment type="catalytic activity">
    <reaction evidence="1">
        <text>5-hydroxy-2-oxo-4-ureido-2,5-dihydro-1H-imidazole-5-carboxylate + H(+) = (S)-allantoin + CO2</text>
        <dbReference type="Rhea" id="RHEA:26301"/>
        <dbReference type="ChEBI" id="CHEBI:15378"/>
        <dbReference type="ChEBI" id="CHEBI:15678"/>
        <dbReference type="ChEBI" id="CHEBI:16526"/>
        <dbReference type="ChEBI" id="CHEBI:58639"/>
        <dbReference type="EC" id="4.1.1.97"/>
    </reaction>
</comment>
<proteinExistence type="predicted"/>
<dbReference type="GO" id="GO:0019628">
    <property type="term" value="P:urate catabolic process"/>
    <property type="evidence" value="ECO:0007669"/>
    <property type="project" value="UniProtKB-UniPathway"/>
</dbReference>
<accession>A0A1U7JF84</accession>
<dbReference type="InterPro" id="IPR018020">
    <property type="entry name" value="OHCU_decarboxylase"/>
</dbReference>
<sequence>MAYTIEAVNAMDAETFGRVFADVAEYSPWVAAAACSKRPFANREQLVDAFVQAMHAATPSRQRALIKAHPDLAGKAARAGEVAAASREEQAGAGLDSLTDAEYEEFTRLNTLYRERFGFPFIFAVKGATKQQILAGFEPRLHNDAPTEFQEALRQIERILRFRLEALVLEPTGKDQ</sequence>
<dbReference type="GO" id="GO:0051997">
    <property type="term" value="F:2-oxo-4-hydroxy-4-carboxy-5-ureidoimidazoline decarboxylase activity"/>
    <property type="evidence" value="ECO:0007669"/>
    <property type="project" value="UniProtKB-EC"/>
</dbReference>
<comment type="pathway">
    <text evidence="2">Purine metabolism; urate degradation; (S)-allantoin from urate: step 3/3.</text>
</comment>
<dbReference type="Proteomes" id="UP000185783">
    <property type="component" value="Unassembled WGS sequence"/>
</dbReference>
<dbReference type="PANTHER" id="PTHR43466">
    <property type="entry name" value="2-OXO-4-HYDROXY-4-CARBOXY-5-UREIDOIMIDAZOLINE DECARBOXYLASE-RELATED"/>
    <property type="match status" value="1"/>
</dbReference>
<dbReference type="PANTHER" id="PTHR43466:SF1">
    <property type="entry name" value="2-OXO-4-HYDROXY-4-CARBOXY-5-UREIDOIMIDAZOLINE DECARBOXYLASE-RELATED"/>
    <property type="match status" value="1"/>
</dbReference>
<dbReference type="EMBL" id="LVVZ01000019">
    <property type="protein sequence ID" value="OKL43416.1"/>
    <property type="molecule type" value="Genomic_DNA"/>
</dbReference>
<name>A0A1U7JF84_9HYPH</name>
<dbReference type="InterPro" id="IPR036778">
    <property type="entry name" value="OHCU_decarboxylase_sf"/>
</dbReference>
<keyword evidence="9" id="KW-1185">Reference proteome</keyword>
<evidence type="ECO:0000259" key="7">
    <source>
        <dbReference type="Pfam" id="PF09349"/>
    </source>
</evidence>
<evidence type="ECO:0000256" key="5">
    <source>
        <dbReference type="ARBA" id="ARBA00022793"/>
    </source>
</evidence>
<dbReference type="GO" id="GO:0006144">
    <property type="term" value="P:purine nucleobase metabolic process"/>
    <property type="evidence" value="ECO:0007669"/>
    <property type="project" value="UniProtKB-KW"/>
</dbReference>
<dbReference type="Gene3D" id="1.10.3330.10">
    <property type="entry name" value="Oxo-4-hydroxy-4-carboxy-5-ureidoimidazoline decarboxylase"/>
    <property type="match status" value="1"/>
</dbReference>
<evidence type="ECO:0000313" key="9">
    <source>
        <dbReference type="Proteomes" id="UP000185783"/>
    </source>
</evidence>
<evidence type="ECO:0000256" key="2">
    <source>
        <dbReference type="ARBA" id="ARBA00004754"/>
    </source>
</evidence>
<gene>
    <name evidence="8" type="ORF">A3843_12215</name>
</gene>
<dbReference type="EC" id="4.1.1.97" evidence="3"/>
<dbReference type="AlphaFoldDB" id="A0A1U7JF84"/>
<keyword evidence="5" id="KW-0210">Decarboxylase</keyword>
<protein>
    <recommendedName>
        <fullName evidence="3">2-oxo-4-hydroxy-4-carboxy-5-ureidoimidazoline decarboxylase</fullName>
        <ecNumber evidence="3">4.1.1.97</ecNumber>
    </recommendedName>
</protein>
<dbReference type="NCBIfam" id="TIGR03164">
    <property type="entry name" value="UHCUDC"/>
    <property type="match status" value="1"/>
</dbReference>
<evidence type="ECO:0000256" key="4">
    <source>
        <dbReference type="ARBA" id="ARBA00022631"/>
    </source>
</evidence>
<organism evidence="8 9">
    <name type="scientific">Pseudovibrio exalbescens</name>
    <dbReference type="NCBI Taxonomy" id="197461"/>
    <lineage>
        <taxon>Bacteria</taxon>
        <taxon>Pseudomonadati</taxon>
        <taxon>Pseudomonadota</taxon>
        <taxon>Alphaproteobacteria</taxon>
        <taxon>Hyphomicrobiales</taxon>
        <taxon>Stappiaceae</taxon>
        <taxon>Pseudovibrio</taxon>
    </lineage>
</organism>
<evidence type="ECO:0000256" key="6">
    <source>
        <dbReference type="ARBA" id="ARBA00023239"/>
    </source>
</evidence>
<feature type="domain" description="Oxo-4-hydroxy-4-carboxy-5-ureidoimidazoline decarboxylase" evidence="7">
    <location>
        <begin position="9"/>
        <end position="165"/>
    </location>
</feature>
<keyword evidence="6" id="KW-0456">Lyase</keyword>
<evidence type="ECO:0000313" key="8">
    <source>
        <dbReference type="EMBL" id="OKL43416.1"/>
    </source>
</evidence>
<dbReference type="SUPFAM" id="SSF158694">
    <property type="entry name" value="UraD-Like"/>
    <property type="match status" value="1"/>
</dbReference>
<dbReference type="UniPathway" id="UPA00394">
    <property type="reaction ID" value="UER00652"/>
</dbReference>
<evidence type="ECO:0000256" key="3">
    <source>
        <dbReference type="ARBA" id="ARBA00012257"/>
    </source>
</evidence>
<dbReference type="InterPro" id="IPR017580">
    <property type="entry name" value="OHCU_decarboxylase-1"/>
</dbReference>
<dbReference type="STRING" id="197461.A3843_12215"/>
<dbReference type="GO" id="GO:0000255">
    <property type="term" value="P:allantoin metabolic process"/>
    <property type="evidence" value="ECO:0007669"/>
    <property type="project" value="InterPro"/>
</dbReference>
<keyword evidence="4" id="KW-0659">Purine metabolism</keyword>
<dbReference type="Pfam" id="PF09349">
    <property type="entry name" value="OHCU_decarbox"/>
    <property type="match status" value="1"/>
</dbReference>
<comment type="caution">
    <text evidence="8">The sequence shown here is derived from an EMBL/GenBank/DDBJ whole genome shotgun (WGS) entry which is preliminary data.</text>
</comment>
<reference evidence="8 9" key="1">
    <citation type="submission" date="2016-03" db="EMBL/GenBank/DDBJ databases">
        <title>Genome sequence of Nesiotobacter sp. nov., a moderately halophilic alphaproteobacterium isolated from the Yellow Sea, China.</title>
        <authorList>
            <person name="Zhang G."/>
            <person name="Zhang R."/>
        </authorList>
    </citation>
    <scope>NUCLEOTIDE SEQUENCE [LARGE SCALE GENOMIC DNA]</scope>
    <source>
        <strain evidence="8 9">WB1-6</strain>
    </source>
</reference>
<evidence type="ECO:0000256" key="1">
    <source>
        <dbReference type="ARBA" id="ARBA00001163"/>
    </source>
</evidence>
<dbReference type="RefSeq" id="WP_028481042.1">
    <property type="nucleotide sequence ID" value="NZ_LVVZ01000019.1"/>
</dbReference>